<dbReference type="InterPro" id="IPR017441">
    <property type="entry name" value="Protein_kinase_ATP_BS"/>
</dbReference>
<dbReference type="InterPro" id="IPR041036">
    <property type="entry name" value="GH5_C"/>
</dbReference>
<evidence type="ECO:0000256" key="15">
    <source>
        <dbReference type="ARBA" id="ARBA00047919"/>
    </source>
</evidence>
<dbReference type="Proteomes" id="UP000044602">
    <property type="component" value="Unassembled WGS sequence"/>
</dbReference>
<dbReference type="GO" id="GO:0022857">
    <property type="term" value="F:transmembrane transporter activity"/>
    <property type="evidence" value="ECO:0007669"/>
    <property type="project" value="InterPro"/>
</dbReference>
<proteinExistence type="inferred from homology"/>
<feature type="compositionally biased region" description="Polar residues" evidence="18">
    <location>
        <begin position="2433"/>
        <end position="2443"/>
    </location>
</feature>
<dbReference type="FunFam" id="3.30.200.20:FF:000387">
    <property type="entry name" value="Serine/threonine-protein kinase STE11"/>
    <property type="match status" value="1"/>
</dbReference>
<feature type="transmembrane region" description="Helical" evidence="19">
    <location>
        <begin position="269"/>
        <end position="288"/>
    </location>
</feature>
<reference evidence="22 23" key="1">
    <citation type="submission" date="2015-05" db="EMBL/GenBank/DDBJ databases">
        <authorList>
            <person name="Wang D.B."/>
            <person name="Wang M."/>
        </authorList>
    </citation>
    <scope>NUCLEOTIDE SEQUENCE [LARGE SCALE GENOMIC DNA]</scope>
    <source>
        <strain evidence="22">VL1</strain>
    </source>
</reference>
<keyword evidence="13 19" id="KW-0472">Membrane</keyword>
<evidence type="ECO:0000256" key="12">
    <source>
        <dbReference type="ARBA" id="ARBA00022989"/>
    </source>
</evidence>
<gene>
    <name evidence="22" type="ORF">BN1708_001776</name>
</gene>
<dbReference type="SUPFAM" id="SSF56112">
    <property type="entry name" value="Protein kinase-like (PK-like)"/>
    <property type="match status" value="1"/>
</dbReference>
<evidence type="ECO:0000256" key="1">
    <source>
        <dbReference type="ARBA" id="ARBA00004141"/>
    </source>
</evidence>
<evidence type="ECO:0000256" key="13">
    <source>
        <dbReference type="ARBA" id="ARBA00023136"/>
    </source>
</evidence>
<keyword evidence="9" id="KW-0418">Kinase</keyword>
<feature type="compositionally biased region" description="Basic and acidic residues" evidence="18">
    <location>
        <begin position="2446"/>
        <end position="2459"/>
    </location>
</feature>
<dbReference type="InterPro" id="IPR005828">
    <property type="entry name" value="MFS_sugar_transport-like"/>
</dbReference>
<evidence type="ECO:0000256" key="14">
    <source>
        <dbReference type="ARBA" id="ARBA00023295"/>
    </source>
</evidence>
<evidence type="ECO:0000313" key="22">
    <source>
        <dbReference type="EMBL" id="CRK41417.1"/>
    </source>
</evidence>
<comment type="subcellular location">
    <subcellularLocation>
        <location evidence="1">Membrane</location>
        <topology evidence="1">Multi-pass membrane protein</topology>
    </subcellularLocation>
</comment>
<evidence type="ECO:0000256" key="19">
    <source>
        <dbReference type="SAM" id="Phobius"/>
    </source>
</evidence>
<dbReference type="InterPro" id="IPR005829">
    <property type="entry name" value="Sugar_transporter_CS"/>
</dbReference>
<dbReference type="PANTHER" id="PTHR31308">
    <property type="match status" value="1"/>
</dbReference>
<evidence type="ECO:0000259" key="20">
    <source>
        <dbReference type="PROSITE" id="PS50011"/>
    </source>
</evidence>
<feature type="compositionally biased region" description="Basic and acidic residues" evidence="18">
    <location>
        <begin position="2599"/>
        <end position="2612"/>
    </location>
</feature>
<accession>A0A0G4N4N1</accession>
<dbReference type="Pfam" id="PF00069">
    <property type="entry name" value="Pkinase"/>
    <property type="match status" value="1"/>
</dbReference>
<evidence type="ECO:0000256" key="18">
    <source>
        <dbReference type="SAM" id="MobiDB-lite"/>
    </source>
</evidence>
<dbReference type="FunFam" id="3.20.20.80:FF:000131">
    <property type="entry name" value="Glycoside hydrolase superfamily"/>
    <property type="match status" value="1"/>
</dbReference>
<dbReference type="InterPro" id="IPR020846">
    <property type="entry name" value="MFS_dom"/>
</dbReference>
<dbReference type="GO" id="GO:0004707">
    <property type="term" value="F:MAP kinase activity"/>
    <property type="evidence" value="ECO:0007669"/>
    <property type="project" value="UniProtKB-EC"/>
</dbReference>
<dbReference type="InterPro" id="IPR011009">
    <property type="entry name" value="Kinase-like_dom_sf"/>
</dbReference>
<dbReference type="EMBL" id="CVQH01026971">
    <property type="protein sequence ID" value="CRK41417.1"/>
    <property type="molecule type" value="Genomic_DNA"/>
</dbReference>
<evidence type="ECO:0000256" key="6">
    <source>
        <dbReference type="ARBA" id="ARBA00022679"/>
    </source>
</evidence>
<feature type="compositionally biased region" description="Polar residues" evidence="18">
    <location>
        <begin position="2169"/>
        <end position="2187"/>
    </location>
</feature>
<comment type="catalytic activity">
    <reaction evidence="15">
        <text>L-threonyl-[protein] + ATP = O-phospho-L-threonyl-[protein] + ADP + H(+)</text>
        <dbReference type="Rhea" id="RHEA:46608"/>
        <dbReference type="Rhea" id="RHEA-COMP:11060"/>
        <dbReference type="Rhea" id="RHEA-COMP:11605"/>
        <dbReference type="ChEBI" id="CHEBI:15378"/>
        <dbReference type="ChEBI" id="CHEBI:30013"/>
        <dbReference type="ChEBI" id="CHEBI:30616"/>
        <dbReference type="ChEBI" id="CHEBI:61977"/>
        <dbReference type="ChEBI" id="CHEBI:456216"/>
        <dbReference type="EC" id="2.7.11.24"/>
    </reaction>
    <physiologicalReaction direction="left-to-right" evidence="15">
        <dbReference type="Rhea" id="RHEA:46609"/>
    </physiologicalReaction>
</comment>
<dbReference type="GO" id="GO:0050295">
    <property type="term" value="F:steryl-beta-glucosidase activity"/>
    <property type="evidence" value="ECO:0007669"/>
    <property type="project" value="TreeGrafter"/>
</dbReference>
<comment type="similarity">
    <text evidence="3">Belongs to the protein kinase superfamily. STE Ser/Thr protein kinase family. MAP kinase kinase kinase subfamily.</text>
</comment>
<feature type="region of interest" description="Disordered" evidence="18">
    <location>
        <begin position="1898"/>
        <end position="1929"/>
    </location>
</feature>
<feature type="compositionally biased region" description="Polar residues" evidence="18">
    <location>
        <begin position="1"/>
        <end position="13"/>
    </location>
</feature>
<feature type="region of interest" description="Disordered" evidence="18">
    <location>
        <begin position="1521"/>
        <end position="1552"/>
    </location>
</feature>
<feature type="compositionally biased region" description="Polar residues" evidence="18">
    <location>
        <begin position="1920"/>
        <end position="1929"/>
    </location>
</feature>
<evidence type="ECO:0008006" key="24">
    <source>
        <dbReference type="Google" id="ProtNLM"/>
    </source>
</evidence>
<feature type="compositionally biased region" description="Low complexity" evidence="18">
    <location>
        <begin position="2404"/>
        <end position="2416"/>
    </location>
</feature>
<dbReference type="STRING" id="100787.A0A0G4N4N1"/>
<feature type="compositionally biased region" description="Low complexity" evidence="18">
    <location>
        <begin position="2276"/>
        <end position="2292"/>
    </location>
</feature>
<feature type="domain" description="Protein kinase" evidence="20">
    <location>
        <begin position="2674"/>
        <end position="2862"/>
    </location>
</feature>
<feature type="compositionally biased region" description="Pro residues" evidence="18">
    <location>
        <begin position="1355"/>
        <end position="1367"/>
    </location>
</feature>
<feature type="compositionally biased region" description="Polar residues" evidence="18">
    <location>
        <begin position="1766"/>
        <end position="1779"/>
    </location>
</feature>
<dbReference type="PRINTS" id="PR00171">
    <property type="entry name" value="SUGRTRNSPORT"/>
</dbReference>
<feature type="transmembrane region" description="Helical" evidence="19">
    <location>
        <begin position="484"/>
        <end position="504"/>
    </location>
</feature>
<evidence type="ECO:0000256" key="4">
    <source>
        <dbReference type="ARBA" id="ARBA00010992"/>
    </source>
</evidence>
<name>A0A0G4N4N1_VERLO</name>
<evidence type="ECO:0000256" key="10">
    <source>
        <dbReference type="ARBA" id="ARBA00022801"/>
    </source>
</evidence>
<feature type="transmembrane region" description="Helical" evidence="19">
    <location>
        <begin position="390"/>
        <end position="409"/>
    </location>
</feature>
<feature type="transmembrane region" description="Helical" evidence="19">
    <location>
        <begin position="421"/>
        <end position="439"/>
    </location>
</feature>
<dbReference type="Pfam" id="PF00150">
    <property type="entry name" value="Cellulase"/>
    <property type="match status" value="1"/>
</dbReference>
<feature type="transmembrane region" description="Helical" evidence="19">
    <location>
        <begin position="295"/>
        <end position="317"/>
    </location>
</feature>
<evidence type="ECO:0000256" key="17">
    <source>
        <dbReference type="PROSITE-ProRule" id="PRU10141"/>
    </source>
</evidence>
<evidence type="ECO:0000256" key="11">
    <source>
        <dbReference type="ARBA" id="ARBA00022840"/>
    </source>
</evidence>
<feature type="compositionally biased region" description="Low complexity" evidence="18">
    <location>
        <begin position="2519"/>
        <end position="2528"/>
    </location>
</feature>
<feature type="compositionally biased region" description="Low complexity" evidence="18">
    <location>
        <begin position="2056"/>
        <end position="2068"/>
    </location>
</feature>
<protein>
    <recommendedName>
        <fullName evidence="24">Major facilitator superfamily (MFS) profile domain-containing protein</fullName>
    </recommendedName>
</protein>
<dbReference type="PROSITE" id="PS50850">
    <property type="entry name" value="MFS"/>
    <property type="match status" value="1"/>
</dbReference>
<dbReference type="InterPro" id="IPR001547">
    <property type="entry name" value="Glyco_hydro_5"/>
</dbReference>
<dbReference type="InterPro" id="IPR000719">
    <property type="entry name" value="Prot_kinase_dom"/>
</dbReference>
<dbReference type="PANTHER" id="PTHR31308:SF5">
    <property type="entry name" value="ERGOSTERYL-BETA-GLUCOSIDASE"/>
    <property type="match status" value="1"/>
</dbReference>
<feature type="compositionally biased region" description="Polar residues" evidence="18">
    <location>
        <begin position="2245"/>
        <end position="2259"/>
    </location>
</feature>
<dbReference type="InterPro" id="IPR052066">
    <property type="entry name" value="Glycosphingolipid_Hydrolases"/>
</dbReference>
<dbReference type="GO" id="GO:0005524">
    <property type="term" value="F:ATP binding"/>
    <property type="evidence" value="ECO:0007669"/>
    <property type="project" value="UniProtKB-UniRule"/>
</dbReference>
<feature type="compositionally biased region" description="Low complexity" evidence="18">
    <location>
        <begin position="2493"/>
        <end position="2502"/>
    </location>
</feature>
<keyword evidence="8 17" id="KW-0547">Nucleotide-binding</keyword>
<keyword evidence="6" id="KW-0808">Transferase</keyword>
<dbReference type="PROSITE" id="PS00107">
    <property type="entry name" value="PROTEIN_KINASE_ATP"/>
    <property type="match status" value="1"/>
</dbReference>
<feature type="transmembrane region" description="Helical" evidence="19">
    <location>
        <begin position="516"/>
        <end position="535"/>
    </location>
</feature>
<feature type="region of interest" description="Disordered" evidence="18">
    <location>
        <begin position="1342"/>
        <end position="1393"/>
    </location>
</feature>
<evidence type="ECO:0000256" key="7">
    <source>
        <dbReference type="ARBA" id="ARBA00022692"/>
    </source>
</evidence>
<dbReference type="GO" id="GO:0016020">
    <property type="term" value="C:membrane"/>
    <property type="evidence" value="ECO:0007669"/>
    <property type="project" value="UniProtKB-SubCell"/>
</dbReference>
<keyword evidence="10" id="KW-0378">Hydrolase</keyword>
<dbReference type="InterPro" id="IPR003663">
    <property type="entry name" value="Sugar/inositol_transpt"/>
</dbReference>
<dbReference type="Gene3D" id="3.30.200.20">
    <property type="entry name" value="Phosphorylase Kinase, domain 1"/>
    <property type="match status" value="1"/>
</dbReference>
<keyword evidence="12 19" id="KW-1133">Transmembrane helix</keyword>
<feature type="region of interest" description="Disordered" evidence="18">
    <location>
        <begin position="1819"/>
        <end position="1879"/>
    </location>
</feature>
<organism evidence="22 23">
    <name type="scientific">Verticillium longisporum</name>
    <name type="common">Verticillium dahliae var. longisporum</name>
    <dbReference type="NCBI Taxonomy" id="100787"/>
    <lineage>
        <taxon>Eukaryota</taxon>
        <taxon>Fungi</taxon>
        <taxon>Dikarya</taxon>
        <taxon>Ascomycota</taxon>
        <taxon>Pezizomycotina</taxon>
        <taxon>Sordariomycetes</taxon>
        <taxon>Hypocreomycetidae</taxon>
        <taxon>Glomerellales</taxon>
        <taxon>Plectosphaerellaceae</taxon>
        <taxon>Verticillium</taxon>
    </lineage>
</organism>
<dbReference type="GO" id="GO:0000272">
    <property type="term" value="P:polysaccharide catabolic process"/>
    <property type="evidence" value="ECO:0007669"/>
    <property type="project" value="InterPro"/>
</dbReference>
<feature type="transmembrane region" description="Helical" evidence="19">
    <location>
        <begin position="451"/>
        <end position="472"/>
    </location>
</feature>
<feature type="compositionally biased region" description="Polar residues" evidence="18">
    <location>
        <begin position="2551"/>
        <end position="2567"/>
    </location>
</feature>
<feature type="compositionally biased region" description="Acidic residues" evidence="18">
    <location>
        <begin position="2390"/>
        <end position="2400"/>
    </location>
</feature>
<dbReference type="InterPro" id="IPR017853">
    <property type="entry name" value="GH"/>
</dbReference>
<feature type="region of interest" description="Disordered" evidence="18">
    <location>
        <begin position="1647"/>
        <end position="1797"/>
    </location>
</feature>
<keyword evidence="14" id="KW-0326">Glycosidase</keyword>
<evidence type="ECO:0000313" key="23">
    <source>
        <dbReference type="Proteomes" id="UP000044602"/>
    </source>
</evidence>
<dbReference type="PROSITE" id="PS50011">
    <property type="entry name" value="PROTEIN_KINASE_DOM"/>
    <property type="match status" value="1"/>
</dbReference>
<evidence type="ECO:0000256" key="2">
    <source>
        <dbReference type="ARBA" id="ARBA00005641"/>
    </source>
</evidence>
<feature type="compositionally biased region" description="Polar residues" evidence="18">
    <location>
        <begin position="1704"/>
        <end position="1720"/>
    </location>
</feature>
<evidence type="ECO:0000256" key="8">
    <source>
        <dbReference type="ARBA" id="ARBA00022741"/>
    </source>
</evidence>
<dbReference type="SUPFAM" id="SSF103473">
    <property type="entry name" value="MFS general substrate transporter"/>
    <property type="match status" value="1"/>
</dbReference>
<dbReference type="SUPFAM" id="SSF51445">
    <property type="entry name" value="(Trans)glycosidases"/>
    <property type="match status" value="1"/>
</dbReference>
<dbReference type="Gene3D" id="3.20.20.80">
    <property type="entry name" value="Glycosidases"/>
    <property type="match status" value="2"/>
</dbReference>
<evidence type="ECO:0000256" key="16">
    <source>
        <dbReference type="ARBA" id="ARBA00048130"/>
    </source>
</evidence>
<feature type="binding site" evidence="17">
    <location>
        <position position="2703"/>
    </location>
    <ligand>
        <name>ATP</name>
        <dbReference type="ChEBI" id="CHEBI:30616"/>
    </ligand>
</feature>
<dbReference type="Gene3D" id="1.10.510.10">
    <property type="entry name" value="Transferase(Phosphotransferase) domain 1"/>
    <property type="match status" value="1"/>
</dbReference>
<feature type="compositionally biased region" description="Low complexity" evidence="18">
    <location>
        <begin position="1176"/>
        <end position="1188"/>
    </location>
</feature>
<evidence type="ECO:0000259" key="21">
    <source>
        <dbReference type="PROSITE" id="PS50850"/>
    </source>
</evidence>
<feature type="region of interest" description="Disordered" evidence="18">
    <location>
        <begin position="2493"/>
        <end position="2628"/>
    </location>
</feature>
<dbReference type="PROSITE" id="PS00217">
    <property type="entry name" value="SUGAR_TRANSPORT_2"/>
    <property type="match status" value="1"/>
</dbReference>
<dbReference type="GO" id="GO:0004709">
    <property type="term" value="F:MAP kinase kinase kinase activity"/>
    <property type="evidence" value="ECO:0007669"/>
    <property type="project" value="UniProtKB-ARBA"/>
</dbReference>
<evidence type="ECO:0000256" key="9">
    <source>
        <dbReference type="ARBA" id="ARBA00022777"/>
    </source>
</evidence>
<evidence type="ECO:0000256" key="3">
    <source>
        <dbReference type="ARBA" id="ARBA00006529"/>
    </source>
</evidence>
<feature type="transmembrane region" description="Helical" evidence="19">
    <location>
        <begin position="176"/>
        <end position="196"/>
    </location>
</feature>
<feature type="transmembrane region" description="Helical" evidence="19">
    <location>
        <begin position="117"/>
        <end position="135"/>
    </location>
</feature>
<sequence length="2862" mass="311267">MATVNSFAMSTPLSDVHPASRPAPRRQSYAQTFNDNPLGQLSDAQLEEDARKFVREFLFVDIKKLIRGILVAKDPRLYEVAARSSDPGASHGLPVKLSDDEKKALRRERDVPLGERGVWTIIATVSLAAFLQGHVQSSFNGGALYDGVFGLHTIGDREDADVSSTLANFTGDDWKLGAANASPFLFAALLGCPLALPVNHYLGRKGGVAIAAFLIFATSIASAFATTWYHLFGIRLVNGIGMGLKAVSTPILASETAVGLWRGTSILAWQLWVACGIAIGFAFNLIFSTAKTDKITFALIMAAPAVPSLALFILVIWGEPLVSAPRKTSMSETSVNFLRQYQQLFRVRRLRNALVSSSIVNLSQQLCGINVLAFYSGTLFSRAGTNRATAMQYSLGIGAVNFVFCLPAIRTIDTLGRRKWLNLTLPLMAAFMAAAALSFKAPDGAKVPLVTVWLFLFAAAYSPGLGPIPFTYASESFPLSHREAGAAFAIAVNLGFAGLLSMFYPRINSSLKDAGALGLFSGLNVVAFVLVFFLLEETKRRSLEDLDTRLHIVAEPHTPYSHAMSSTPQFRLTIEDGQFRDRKGRTVVLRGINLAGDAKLPSEPDQPSHIGTDFFDGDSVKFHARPFPKDEAHIHFSRLKRWGFNTIRYVFTWEALEAAGPGRYDEEFIQHTIDILRLAKGYGFYVFMDPHQDVWSRFCGGSGAPMWTIYACGLNPQSFMATEAALVHNLYPDPSKFPKMIWASNYQRLAAGTIFTLFWAGRDVAPICIIDGKNIQDYLQEHFVGACAHLCKRLKEAGDVLDDVVFGWESMNEPNRGICGNGDISVLPAEQQLKKGTAPTMWQCILTGSGRACEIDTYDMGQLGCYKTGSTLVDPHGEIAWLPADYDDSRYGWKRDEKWKMGECLWAQLGVWDPKTDTLLKKDYFKKNPKTGLEYTFPNWTQTHFMDGYRRYRDAIRAIHTDCIMIMQYPTLELPPKIKGTEDDDPNMAFAPHWYDGITLMTKKWNKLWNVDVVGVLRGRYWTPALAVKVGETAIRNCFRDQHNYLYKEGKERLGNHPCIMTEFGIPYDMDDHYAYKTGDYTSQSAAMDANYFGVEGSGMEGHCLWLYTASNTHEYGDQWNGEDLSIFSHDDKLLPTSPLPPHLDPNENSVKDLTTGDGARNLPNDFVVTPGNLESSMRSPSISSAPSGKDPEISNAPGFRAAEAYVRPTAVVVGGKVLEAGFDLRNAEYKLRIRSDFPPSDDAPTIVFVPEHHFPKDNCQVTVSSGKWELGEDADAEEPSAPQLQRLKWWHGDGEQTLRLNGLVRRHNVPNEGTDEEQGYLDQCRQQYGTCSLMCRGVEGRRRGRHDPSRSFAVPPPPPLLSPPMPGQTGNMMSIPPPPPRFPSAPATTTTGGTNMMLPPPPGPPPGPGQTSWHSGNFGRMYDARGGFSMPPPPPASGQQQHQAYNPKFHAQMAAAAATMSLLPPPPPVSNEMSATYIPYGETYGEGVGIPGLGGFDDTATYSATSQSSWPTTADSSLLTMTNTTTTPSDDAANKFARGMSTTSNPTASSSVPFDLAQQWPMDKVLFWLDANGFSKDWQETFKSLKMHGVKFLEVGGGHGGRGNFGIMHQQVYPGLAVQCTKSGTGWDQTRERDEGKRMRKLVRSIVTGKPVDSGTRVSSSSHARKESLNYGSNNLPSAGTDPADSPIKMPGPGFASRRFSNHRATTMPTLNNGTMSSDSNHRTLLKSADSDSLRRHSPSSTDAERRTDSPLESPNPQPQPQPLFAQSTGALSASPRTTKFGHRSRNRTDSVSSNLAIYGSGVPPGASQLLRSGNLNEIISTSPRDGPNGGGSRPSPQDSGSEPPSAKDPKSKFSFLSRKKKQQQRDDGTLASAHDDFESPTSPNYLFKVNSFGSKSGNASDGSPDLSLHPPSSFGLPDTTTFETQAQSPRQRIFVLATMDGWNYRMCDITDGETPTELRQIICAGLGLMDAQTTQLYTTELGVFNHDEPLDDQRLLTQKQHKADAVGTLKLFVRPSGYIAQGPIDPNGVPASLAPGTPMDTTASSGTHDRLNGPRTRSSSSPPTSRQNTVSGERPDGKALAQEASEYRAEMERKQREYLAKRRQVAAMKDNPSPDTGTAGGYYGIAGRSVDFDQPRNSPFEEKKPDQLFPARKPPAPPSDPSATLIKANSLSKKTGHQLRTSTGSDAYHHARRPSTLVEEGPGAHEMSEKGKKKPPSPAMGGIGAALASMGRGLGAIGANGRSLASPNRADGSSGNKSGERGKGAMSSVNFGQSRSGRSSPRASSASPGSLTWSRGNMPFVVPDYSPGGTPLNNLQTEYGLGAKAPHAASAAQGRLPSLDHVSPSSTPVPDASSVHRRKSHGPDFDFEDTDVNTWAPAPKAPPAAAAVDDDSGDDSDDGLFAIPIAKKQAAAAATREDELPSARSGRSSKRTPNTPASDSWGSEDGKLSRRKSFVEKDVWANRPTAEALINNLDDFFPNLDLDLPVLEEGAAGAAGSSSEDASLPSPGSEVGRNLGHNQNQNQHQNQRARAGSQNTQAPPNIPAAPPSSRVSSIYNENDTLGSDESTLKALERPASTVSSVAQRSMRRSGGLGRMKSIREVARGAHEANKRYTTTSQASTGGGLDSSALMRRKSTKMFNANIVQIRPDQRGSVAMPQIPQDTLPKRQTTFRWFKGQLIGKGTYGRVYLGMNATTGEFLAVKEVEVNPKAAGGDKNKMKELVAALDQEIETMQHLDHDNIVQYLGCERKETSISIFLEYISGGSIGSCLRKHGRFGEPWSKEEAVGAIYKIANGETPPIPDEVRETISPLAIAFMLDCFTVNPHERPTADVLLSQHPFCELDPGYNFFDTELYAKIRGKEF</sequence>
<feature type="domain" description="Major facilitator superfamily (MFS) profile" evidence="21">
    <location>
        <begin position="121"/>
        <end position="539"/>
    </location>
</feature>
<keyword evidence="7 19" id="KW-0812">Transmembrane</keyword>
<dbReference type="Gene3D" id="1.20.1250.20">
    <property type="entry name" value="MFS general substrate transporter like domains"/>
    <property type="match status" value="2"/>
</dbReference>
<feature type="region of interest" description="Disordered" evidence="18">
    <location>
        <begin position="1"/>
        <end position="36"/>
    </location>
</feature>
<comment type="similarity">
    <text evidence="2">Belongs to the glycosyl hydrolase 5 (cellulase A) family.</text>
</comment>
<feature type="transmembrane region" description="Helical" evidence="19">
    <location>
        <begin position="208"/>
        <end position="229"/>
    </location>
</feature>
<comment type="catalytic activity">
    <reaction evidence="16">
        <text>L-seryl-[protein] + ATP = O-phospho-L-seryl-[protein] + ADP + H(+)</text>
        <dbReference type="Rhea" id="RHEA:17989"/>
        <dbReference type="Rhea" id="RHEA-COMP:9863"/>
        <dbReference type="Rhea" id="RHEA-COMP:11604"/>
        <dbReference type="ChEBI" id="CHEBI:15378"/>
        <dbReference type="ChEBI" id="CHEBI:29999"/>
        <dbReference type="ChEBI" id="CHEBI:30616"/>
        <dbReference type="ChEBI" id="CHEBI:83421"/>
        <dbReference type="ChEBI" id="CHEBI:456216"/>
        <dbReference type="EC" id="2.7.11.24"/>
    </reaction>
    <physiologicalReaction direction="left-to-right" evidence="16">
        <dbReference type="Rhea" id="RHEA:17990"/>
    </physiologicalReaction>
</comment>
<feature type="region of interest" description="Disordered" evidence="18">
    <location>
        <begin position="1172"/>
        <end position="1196"/>
    </location>
</feature>
<dbReference type="InterPro" id="IPR036259">
    <property type="entry name" value="MFS_trans_sf"/>
</dbReference>
<dbReference type="Pfam" id="PF00083">
    <property type="entry name" value="Sugar_tr"/>
    <property type="match status" value="2"/>
</dbReference>
<feature type="compositionally biased region" description="Polar residues" evidence="18">
    <location>
        <begin position="1541"/>
        <end position="1552"/>
    </location>
</feature>
<keyword evidence="23" id="KW-1185">Reference proteome</keyword>
<keyword evidence="5" id="KW-0813">Transport</keyword>
<keyword evidence="11 17" id="KW-0067">ATP-binding</keyword>
<evidence type="ECO:0000256" key="5">
    <source>
        <dbReference type="ARBA" id="ARBA00022448"/>
    </source>
</evidence>
<feature type="compositionally biased region" description="Basic and acidic residues" evidence="18">
    <location>
        <begin position="2087"/>
        <end position="2102"/>
    </location>
</feature>
<comment type="similarity">
    <text evidence="4">Belongs to the major facilitator superfamily. Sugar transporter (TC 2.A.1.1) family.</text>
</comment>
<dbReference type="Pfam" id="PF18564">
    <property type="entry name" value="Glyco_hydro_5_C"/>
    <property type="match status" value="1"/>
</dbReference>
<feature type="compositionally biased region" description="Basic and acidic residues" evidence="18">
    <location>
        <begin position="1865"/>
        <end position="1879"/>
    </location>
</feature>
<feature type="region of interest" description="Disordered" evidence="18">
    <location>
        <begin position="2022"/>
        <end position="2459"/>
    </location>
</feature>
<feature type="compositionally biased region" description="Basic and acidic residues" evidence="18">
    <location>
        <begin position="2132"/>
        <end position="2148"/>
    </location>
</feature>
<dbReference type="GO" id="GO:1904462">
    <property type="term" value="P:ergosteryl 3-beta-D-glucoside catabolic process"/>
    <property type="evidence" value="ECO:0007669"/>
    <property type="project" value="TreeGrafter"/>
</dbReference>